<dbReference type="AlphaFoldDB" id="A0A3P9MYX9"/>
<dbReference type="Pfam" id="PF15227">
    <property type="entry name" value="zf-C3HC4_4"/>
    <property type="match status" value="1"/>
</dbReference>
<dbReference type="Ensembl" id="ENSPRET00000002521.1">
    <property type="protein sequence ID" value="ENSPREP00000002473.1"/>
    <property type="gene ID" value="ENSPREG00000001813.1"/>
</dbReference>
<reference evidence="1" key="2">
    <citation type="submission" date="2025-08" db="UniProtKB">
        <authorList>
            <consortium name="Ensembl"/>
        </authorList>
    </citation>
    <scope>IDENTIFICATION</scope>
    <source>
        <strain evidence="1">Guanapo</strain>
    </source>
</reference>
<dbReference type="Gene3D" id="3.30.40.10">
    <property type="entry name" value="Zinc/RING finger domain, C3HC4 (zinc finger)"/>
    <property type="match status" value="1"/>
</dbReference>
<evidence type="ECO:0008006" key="3">
    <source>
        <dbReference type="Google" id="ProtNLM"/>
    </source>
</evidence>
<reference evidence="2" key="1">
    <citation type="submission" date="2013-11" db="EMBL/GenBank/DDBJ databases">
        <title>The genomic landscape of the Guanapo guppy.</title>
        <authorList>
            <person name="Kuenstner A."/>
            <person name="Dreyer C."/>
        </authorList>
    </citation>
    <scope>NUCLEOTIDE SEQUENCE</scope>
    <source>
        <strain evidence="2">Guanapo</strain>
    </source>
</reference>
<dbReference type="GeneTree" id="ENSGT01000000214780"/>
<keyword evidence="2" id="KW-1185">Reference proteome</keyword>
<dbReference type="SUPFAM" id="SSF57850">
    <property type="entry name" value="RING/U-box"/>
    <property type="match status" value="1"/>
</dbReference>
<dbReference type="InterPro" id="IPR013083">
    <property type="entry name" value="Znf_RING/FYVE/PHD"/>
</dbReference>
<sequence>MACHTPILPTEICVQASSLIHCSNTFRSESLLLRAEMEQRIVLDQSNFSCSICLDLLKDPVTIPCGHSYCKNYVFMCPSSSTHVWTSLQHVIHDAHL</sequence>
<proteinExistence type="predicted"/>
<evidence type="ECO:0000313" key="2">
    <source>
        <dbReference type="Proteomes" id="UP000242638"/>
    </source>
</evidence>
<protein>
    <recommendedName>
        <fullName evidence="3">RING-type domain-containing protein</fullName>
    </recommendedName>
</protein>
<organism evidence="1 2">
    <name type="scientific">Poecilia reticulata</name>
    <name type="common">Guppy</name>
    <name type="synonym">Acanthophacelus reticulatus</name>
    <dbReference type="NCBI Taxonomy" id="8081"/>
    <lineage>
        <taxon>Eukaryota</taxon>
        <taxon>Metazoa</taxon>
        <taxon>Chordata</taxon>
        <taxon>Craniata</taxon>
        <taxon>Vertebrata</taxon>
        <taxon>Euteleostomi</taxon>
        <taxon>Actinopterygii</taxon>
        <taxon>Neopterygii</taxon>
        <taxon>Teleostei</taxon>
        <taxon>Neoteleostei</taxon>
        <taxon>Acanthomorphata</taxon>
        <taxon>Ovalentaria</taxon>
        <taxon>Atherinomorphae</taxon>
        <taxon>Cyprinodontiformes</taxon>
        <taxon>Poeciliidae</taxon>
        <taxon>Poeciliinae</taxon>
        <taxon>Poecilia</taxon>
    </lineage>
</organism>
<dbReference type="STRING" id="8081.ENSPREP00000002473"/>
<reference evidence="1" key="3">
    <citation type="submission" date="2025-09" db="UniProtKB">
        <authorList>
            <consortium name="Ensembl"/>
        </authorList>
    </citation>
    <scope>IDENTIFICATION</scope>
    <source>
        <strain evidence="1">Guanapo</strain>
    </source>
</reference>
<name>A0A3P9MYX9_POERE</name>
<accession>A0A3P9MYX9</accession>
<dbReference type="Proteomes" id="UP000242638">
    <property type="component" value="Unassembled WGS sequence"/>
</dbReference>
<evidence type="ECO:0000313" key="1">
    <source>
        <dbReference type="Ensembl" id="ENSPREP00000002473.1"/>
    </source>
</evidence>